<keyword evidence="1" id="KW-0812">Transmembrane</keyword>
<feature type="transmembrane region" description="Helical" evidence="1">
    <location>
        <begin position="203"/>
        <end position="221"/>
    </location>
</feature>
<evidence type="ECO:0000313" key="3">
    <source>
        <dbReference type="Proteomes" id="UP000183832"/>
    </source>
</evidence>
<accession>A0A1J1HLY8</accession>
<reference evidence="2 3" key="1">
    <citation type="submission" date="2015-04" db="EMBL/GenBank/DDBJ databases">
        <authorList>
            <person name="Syromyatnikov M.Y."/>
            <person name="Popov V.N."/>
        </authorList>
    </citation>
    <scope>NUCLEOTIDE SEQUENCE [LARGE SCALE GENOMIC DNA]</scope>
</reference>
<gene>
    <name evidence="2" type="ORF">CLUMA_CG002197</name>
</gene>
<keyword evidence="1" id="KW-1133">Transmembrane helix</keyword>
<keyword evidence="1" id="KW-0472">Membrane</keyword>
<protein>
    <submittedName>
        <fullName evidence="2">CLUMA_CG002197, isoform A</fullName>
    </submittedName>
</protein>
<sequence length="223" mass="25688">MRSDSNYTICRGAIKKTYAWPMKLQSTVETDGDGLEFHCSNHHHTKLSSLFIKILTFSMYAMPKLLLNFGICSQLVIFIASFISVIKVIKCLTKYTYKLLVDSLRYSHIILFGFFLIYMVRCEKENLNTAYSDNGMFDVIYEENVNRILKTDYPNQESIVECMITELKKQQAIKHAYADDLLNKIEPYVVDAEKVCKQKNFGLIFHSSISLIILCAIAAFIRS</sequence>
<proteinExistence type="predicted"/>
<dbReference type="Proteomes" id="UP000183832">
    <property type="component" value="Unassembled WGS sequence"/>
</dbReference>
<evidence type="ECO:0000313" key="2">
    <source>
        <dbReference type="EMBL" id="CRK88420.1"/>
    </source>
</evidence>
<organism evidence="2 3">
    <name type="scientific">Clunio marinus</name>
    <dbReference type="NCBI Taxonomy" id="568069"/>
    <lineage>
        <taxon>Eukaryota</taxon>
        <taxon>Metazoa</taxon>
        <taxon>Ecdysozoa</taxon>
        <taxon>Arthropoda</taxon>
        <taxon>Hexapoda</taxon>
        <taxon>Insecta</taxon>
        <taxon>Pterygota</taxon>
        <taxon>Neoptera</taxon>
        <taxon>Endopterygota</taxon>
        <taxon>Diptera</taxon>
        <taxon>Nematocera</taxon>
        <taxon>Chironomoidea</taxon>
        <taxon>Chironomidae</taxon>
        <taxon>Clunio</taxon>
    </lineage>
</organism>
<feature type="transmembrane region" description="Helical" evidence="1">
    <location>
        <begin position="106"/>
        <end position="122"/>
    </location>
</feature>
<evidence type="ECO:0000256" key="1">
    <source>
        <dbReference type="SAM" id="Phobius"/>
    </source>
</evidence>
<name>A0A1J1HLY8_9DIPT</name>
<feature type="transmembrane region" description="Helical" evidence="1">
    <location>
        <begin position="65"/>
        <end position="86"/>
    </location>
</feature>
<keyword evidence="3" id="KW-1185">Reference proteome</keyword>
<dbReference type="AlphaFoldDB" id="A0A1J1HLY8"/>
<dbReference type="EMBL" id="CVRI01000007">
    <property type="protein sequence ID" value="CRK88420.1"/>
    <property type="molecule type" value="Genomic_DNA"/>
</dbReference>